<dbReference type="STRING" id="1001240.GY21_01695"/>
<dbReference type="Proteomes" id="UP000029864">
    <property type="component" value="Unassembled WGS sequence"/>
</dbReference>
<keyword evidence="4 7" id="KW-0812">Transmembrane</keyword>
<dbReference type="EMBL" id="JACHBQ010000001">
    <property type="protein sequence ID" value="MBB5641903.1"/>
    <property type="molecule type" value="Genomic_DNA"/>
</dbReference>
<organism evidence="9 11">
    <name type="scientific">Cryobacterium roopkundense</name>
    <dbReference type="NCBI Taxonomy" id="1001240"/>
    <lineage>
        <taxon>Bacteria</taxon>
        <taxon>Bacillati</taxon>
        <taxon>Actinomycetota</taxon>
        <taxon>Actinomycetes</taxon>
        <taxon>Micrococcales</taxon>
        <taxon>Microbacteriaceae</taxon>
        <taxon>Cryobacterium</taxon>
    </lineage>
</organism>
<dbReference type="RefSeq" id="WP_035834811.1">
    <property type="nucleotide sequence ID" value="NZ_JACHBQ010000001.1"/>
</dbReference>
<feature type="transmembrane region" description="Helical" evidence="7">
    <location>
        <begin position="107"/>
        <end position="130"/>
    </location>
</feature>
<evidence type="ECO:0000313" key="11">
    <source>
        <dbReference type="Proteomes" id="UP000029864"/>
    </source>
</evidence>
<sequence>MLSFITRRIFVSALLLLGASFIMYVLTAISGDPLEELRGSRDPNRDQLIQLRSDQLNLDVPIPLRYFGWLGGTAQCLIPFANACDLGVNIFNQQVTELIPLALNSTIQLITGATVLAIIFGITIGIVSALRHNTGFDYSVTFIIFLLFSMPAFWIAVLLKEFLAIGFNDFLAAPVITYPTIAVIAVVAGIIWQAMVAGPVRRRGGIFVISGLATAALLVFFNETDWFRNPGLGPVMIAVSAIGTGILVTALIAGFKDPRAMITALLNAGFAIVAYFTLQSLLDISSWGTICILALATLAVGLASGWLVGGDDRTVNMRIGAITAVLSGGLLLIDRFMQSWAEYAGNRAIGGRPIATVGSSTPTLEGDIWIMGIDTFTHFLLPTISLTLISLAGYTRYVRSGMLDVLDQDYIRTARAKGLDERTVIVRHAFRNALIPLATLVAADIGAIIGGAIITEQVFAISGMGQLFIRSLNNVDPNPVMAYFVVISVVALIANLVADLSYAALDPRVRTH</sequence>
<evidence type="ECO:0000313" key="9">
    <source>
        <dbReference type="EMBL" id="KGJ81105.1"/>
    </source>
</evidence>
<evidence type="ECO:0000256" key="3">
    <source>
        <dbReference type="ARBA" id="ARBA00022475"/>
    </source>
</evidence>
<dbReference type="PROSITE" id="PS50928">
    <property type="entry name" value="ABC_TM1"/>
    <property type="match status" value="1"/>
</dbReference>
<feature type="transmembrane region" description="Helical" evidence="7">
    <location>
        <begin position="142"/>
        <end position="159"/>
    </location>
</feature>
<evidence type="ECO:0000256" key="4">
    <source>
        <dbReference type="ARBA" id="ARBA00022692"/>
    </source>
</evidence>
<reference evidence="9 11" key="1">
    <citation type="submission" date="2014-08" db="EMBL/GenBank/DDBJ databases">
        <authorList>
            <person name="Sisinthy S."/>
        </authorList>
    </citation>
    <scope>NUCLEOTIDE SEQUENCE [LARGE SCALE GENOMIC DNA]</scope>
    <source>
        <strain evidence="9 11">RuG17</strain>
    </source>
</reference>
<keyword evidence="5 7" id="KW-1133">Transmembrane helix</keyword>
<reference evidence="10 12" key="2">
    <citation type="submission" date="2020-08" db="EMBL/GenBank/DDBJ databases">
        <title>Sequencing the genomes of 1000 actinobacteria strains.</title>
        <authorList>
            <person name="Klenk H.-P."/>
        </authorList>
    </citation>
    <scope>NUCLEOTIDE SEQUENCE [LARGE SCALE GENOMIC DNA]</scope>
    <source>
        <strain evidence="10 12">DSM 21065</strain>
    </source>
</reference>
<dbReference type="InterPro" id="IPR035906">
    <property type="entry name" value="MetI-like_sf"/>
</dbReference>
<protein>
    <submittedName>
        <fullName evidence="9">ABC transporter permease</fullName>
    </submittedName>
    <submittedName>
        <fullName evidence="10">Peptide/nickel transport system permease protein</fullName>
    </submittedName>
</protein>
<feature type="transmembrane region" description="Helical" evidence="7">
    <location>
        <begin position="204"/>
        <end position="221"/>
    </location>
</feature>
<feature type="transmembrane region" description="Helical" evidence="7">
    <location>
        <begin position="284"/>
        <end position="308"/>
    </location>
</feature>
<keyword evidence="6 7" id="KW-0472">Membrane</keyword>
<evidence type="ECO:0000313" key="12">
    <source>
        <dbReference type="Proteomes" id="UP000561726"/>
    </source>
</evidence>
<evidence type="ECO:0000259" key="8">
    <source>
        <dbReference type="PROSITE" id="PS50928"/>
    </source>
</evidence>
<feature type="transmembrane region" description="Helical" evidence="7">
    <location>
        <begin position="260"/>
        <end position="278"/>
    </location>
</feature>
<evidence type="ECO:0000313" key="10">
    <source>
        <dbReference type="EMBL" id="MBB5641903.1"/>
    </source>
</evidence>
<dbReference type="InterPro" id="IPR000515">
    <property type="entry name" value="MetI-like"/>
</dbReference>
<evidence type="ECO:0000256" key="2">
    <source>
        <dbReference type="ARBA" id="ARBA00022448"/>
    </source>
</evidence>
<dbReference type="PANTHER" id="PTHR43163:SF9">
    <property type="entry name" value="ABC TRANSPORTER PERMEASE PROTEIN"/>
    <property type="match status" value="1"/>
</dbReference>
<evidence type="ECO:0000256" key="7">
    <source>
        <dbReference type="RuleBase" id="RU363032"/>
    </source>
</evidence>
<feature type="transmembrane region" description="Helical" evidence="7">
    <location>
        <begin position="437"/>
        <end position="460"/>
    </location>
</feature>
<dbReference type="OrthoDB" id="147639at2"/>
<name>A0A099JSP4_9MICO</name>
<evidence type="ECO:0000256" key="5">
    <source>
        <dbReference type="ARBA" id="ARBA00022989"/>
    </source>
</evidence>
<comment type="similarity">
    <text evidence="7">Belongs to the binding-protein-dependent transport system permease family.</text>
</comment>
<dbReference type="GO" id="GO:0055085">
    <property type="term" value="P:transmembrane transport"/>
    <property type="evidence" value="ECO:0007669"/>
    <property type="project" value="InterPro"/>
</dbReference>
<feature type="transmembrane region" description="Helical" evidence="7">
    <location>
        <begin position="233"/>
        <end position="253"/>
    </location>
</feature>
<dbReference type="EMBL" id="JPXF01000004">
    <property type="protein sequence ID" value="KGJ81105.1"/>
    <property type="molecule type" value="Genomic_DNA"/>
</dbReference>
<gene>
    <name evidence="10" type="ORF">BJ997_002451</name>
    <name evidence="9" type="ORF">GY21_01695</name>
</gene>
<feature type="transmembrane region" description="Helical" evidence="7">
    <location>
        <begin position="368"/>
        <end position="394"/>
    </location>
</feature>
<dbReference type="GO" id="GO:0005886">
    <property type="term" value="C:plasma membrane"/>
    <property type="evidence" value="ECO:0007669"/>
    <property type="project" value="UniProtKB-SubCell"/>
</dbReference>
<comment type="caution">
    <text evidence="9">The sequence shown here is derived from an EMBL/GenBank/DDBJ whole genome shotgun (WGS) entry which is preliminary data.</text>
</comment>
<dbReference type="Gene3D" id="1.10.3720.10">
    <property type="entry name" value="MetI-like"/>
    <property type="match status" value="1"/>
</dbReference>
<evidence type="ECO:0000256" key="6">
    <source>
        <dbReference type="ARBA" id="ARBA00023136"/>
    </source>
</evidence>
<dbReference type="CDD" id="cd06261">
    <property type="entry name" value="TM_PBP2"/>
    <property type="match status" value="1"/>
</dbReference>
<keyword evidence="11" id="KW-1185">Reference proteome</keyword>
<dbReference type="Proteomes" id="UP000561726">
    <property type="component" value="Unassembled WGS sequence"/>
</dbReference>
<feature type="transmembrane region" description="Helical" evidence="7">
    <location>
        <begin position="171"/>
        <end position="192"/>
    </location>
</feature>
<comment type="subcellular location">
    <subcellularLocation>
        <location evidence="1 7">Cell membrane</location>
        <topology evidence="1 7">Multi-pass membrane protein</topology>
    </subcellularLocation>
</comment>
<proteinExistence type="inferred from homology"/>
<dbReference type="SUPFAM" id="SSF161098">
    <property type="entry name" value="MetI-like"/>
    <property type="match status" value="1"/>
</dbReference>
<keyword evidence="3" id="KW-1003">Cell membrane</keyword>
<feature type="transmembrane region" description="Helical" evidence="7">
    <location>
        <begin position="480"/>
        <end position="505"/>
    </location>
</feature>
<feature type="domain" description="ABC transmembrane type-1" evidence="8">
    <location>
        <begin position="103"/>
        <end position="498"/>
    </location>
</feature>
<keyword evidence="2 7" id="KW-0813">Transport</keyword>
<dbReference type="Pfam" id="PF00528">
    <property type="entry name" value="BPD_transp_1"/>
    <property type="match status" value="1"/>
</dbReference>
<evidence type="ECO:0000256" key="1">
    <source>
        <dbReference type="ARBA" id="ARBA00004651"/>
    </source>
</evidence>
<feature type="transmembrane region" description="Helical" evidence="7">
    <location>
        <begin position="315"/>
        <end position="333"/>
    </location>
</feature>
<dbReference type="AlphaFoldDB" id="A0A099JSP4"/>
<accession>A0A099JSP4</accession>
<dbReference type="PANTHER" id="PTHR43163">
    <property type="entry name" value="DIPEPTIDE TRANSPORT SYSTEM PERMEASE PROTEIN DPPB-RELATED"/>
    <property type="match status" value="1"/>
</dbReference>
<dbReference type="eggNOG" id="COG0601">
    <property type="taxonomic scope" value="Bacteria"/>
</dbReference>